<dbReference type="EMBL" id="JAEPWM010000002">
    <property type="protein sequence ID" value="MBK6005931.1"/>
    <property type="molecule type" value="Genomic_DNA"/>
</dbReference>
<dbReference type="InterPro" id="IPR032808">
    <property type="entry name" value="DoxX"/>
</dbReference>
<evidence type="ECO:0000256" key="6">
    <source>
        <dbReference type="ARBA" id="ARBA00023136"/>
    </source>
</evidence>
<keyword evidence="5 7" id="KW-1133">Transmembrane helix</keyword>
<feature type="transmembrane region" description="Helical" evidence="7">
    <location>
        <begin position="109"/>
        <end position="129"/>
    </location>
</feature>
<proteinExistence type="inferred from homology"/>
<evidence type="ECO:0000256" key="3">
    <source>
        <dbReference type="ARBA" id="ARBA00022475"/>
    </source>
</evidence>
<gene>
    <name evidence="8" type="ORF">JJB11_07470</name>
</gene>
<organism evidence="8 9">
    <name type="scientific">Ramlibacter ginsenosidimutans</name>
    <dbReference type="NCBI Taxonomy" id="502333"/>
    <lineage>
        <taxon>Bacteria</taxon>
        <taxon>Pseudomonadati</taxon>
        <taxon>Pseudomonadota</taxon>
        <taxon>Betaproteobacteria</taxon>
        <taxon>Burkholderiales</taxon>
        <taxon>Comamonadaceae</taxon>
        <taxon>Ramlibacter</taxon>
    </lineage>
</organism>
<dbReference type="AlphaFoldDB" id="A0A934WLT6"/>
<sequence length="137" mass="14636">MLDTGTAPYAILLLRLCLGAMFIAHAMLKVRVFTVPGTVAFFKSLGLPGWFAYVTIAAELGGAAALILGIYPRYVALLLVPLMIGTVVKVHGHNGWLFSNKDGGWEYPAFWAAALFAVFLLGDGFFALLPSPPLGAH</sequence>
<comment type="caution">
    <text evidence="8">The sequence shown here is derived from an EMBL/GenBank/DDBJ whole genome shotgun (WGS) entry which is preliminary data.</text>
</comment>
<dbReference type="InterPro" id="IPR051907">
    <property type="entry name" value="DoxX-like_oxidoreductase"/>
</dbReference>
<evidence type="ECO:0000256" key="2">
    <source>
        <dbReference type="ARBA" id="ARBA00006679"/>
    </source>
</evidence>
<evidence type="ECO:0000256" key="4">
    <source>
        <dbReference type="ARBA" id="ARBA00022692"/>
    </source>
</evidence>
<dbReference type="PANTHER" id="PTHR33452:SF1">
    <property type="entry name" value="INNER MEMBRANE PROTEIN YPHA-RELATED"/>
    <property type="match status" value="1"/>
</dbReference>
<evidence type="ECO:0000313" key="8">
    <source>
        <dbReference type="EMBL" id="MBK6005931.1"/>
    </source>
</evidence>
<dbReference type="Pfam" id="PF07681">
    <property type="entry name" value="DoxX"/>
    <property type="match status" value="1"/>
</dbReference>
<comment type="subcellular location">
    <subcellularLocation>
        <location evidence="1">Cell membrane</location>
        <topology evidence="1">Multi-pass membrane protein</topology>
    </subcellularLocation>
</comment>
<dbReference type="PANTHER" id="PTHR33452">
    <property type="entry name" value="OXIDOREDUCTASE CATD-RELATED"/>
    <property type="match status" value="1"/>
</dbReference>
<protein>
    <submittedName>
        <fullName evidence="8">DoxX family protein</fullName>
    </submittedName>
</protein>
<evidence type="ECO:0000313" key="9">
    <source>
        <dbReference type="Proteomes" id="UP000630528"/>
    </source>
</evidence>
<keyword evidence="9" id="KW-1185">Reference proteome</keyword>
<feature type="transmembrane region" description="Helical" evidence="7">
    <location>
        <begin position="75"/>
        <end position="97"/>
    </location>
</feature>
<dbReference type="GO" id="GO:0005886">
    <property type="term" value="C:plasma membrane"/>
    <property type="evidence" value="ECO:0007669"/>
    <property type="project" value="UniProtKB-SubCell"/>
</dbReference>
<feature type="transmembrane region" description="Helical" evidence="7">
    <location>
        <begin position="50"/>
        <end position="68"/>
    </location>
</feature>
<evidence type="ECO:0000256" key="5">
    <source>
        <dbReference type="ARBA" id="ARBA00022989"/>
    </source>
</evidence>
<accession>A0A934WLT6</accession>
<reference evidence="8" key="2">
    <citation type="submission" date="2021-01" db="EMBL/GenBank/DDBJ databases">
        <authorList>
            <person name="Kang M."/>
        </authorList>
    </citation>
    <scope>NUCLEOTIDE SEQUENCE</scope>
    <source>
        <strain evidence="8">KACC 17527</strain>
    </source>
</reference>
<comment type="similarity">
    <text evidence="2">Belongs to the DoxX family.</text>
</comment>
<dbReference type="Proteomes" id="UP000630528">
    <property type="component" value="Unassembled WGS sequence"/>
</dbReference>
<evidence type="ECO:0000256" key="7">
    <source>
        <dbReference type="SAM" id="Phobius"/>
    </source>
</evidence>
<evidence type="ECO:0000256" key="1">
    <source>
        <dbReference type="ARBA" id="ARBA00004651"/>
    </source>
</evidence>
<keyword evidence="4 7" id="KW-0812">Transmembrane</keyword>
<feature type="transmembrane region" description="Helical" evidence="7">
    <location>
        <begin position="12"/>
        <end position="30"/>
    </location>
</feature>
<name>A0A934WLT6_9BURK</name>
<reference evidence="8" key="1">
    <citation type="journal article" date="2012" name="J. Microbiol. Biotechnol.">
        <title>Ramlibacter ginsenosidimutans sp. nov., with ginsenoside-converting activity.</title>
        <authorList>
            <person name="Wang L."/>
            <person name="An D.S."/>
            <person name="Kim S.G."/>
            <person name="Jin F.X."/>
            <person name="Kim S.C."/>
            <person name="Lee S.T."/>
            <person name="Im W.T."/>
        </authorList>
    </citation>
    <scope>NUCLEOTIDE SEQUENCE</scope>
    <source>
        <strain evidence="8">KACC 17527</strain>
    </source>
</reference>
<keyword evidence="6 7" id="KW-0472">Membrane</keyword>
<keyword evidence="3" id="KW-1003">Cell membrane</keyword>